<evidence type="ECO:0000313" key="2">
    <source>
        <dbReference type="EMBL" id="KAG1896597.1"/>
    </source>
</evidence>
<evidence type="ECO:0000313" key="3">
    <source>
        <dbReference type="Proteomes" id="UP001195769"/>
    </source>
</evidence>
<keyword evidence="1" id="KW-1133">Transmembrane helix</keyword>
<feature type="transmembrane region" description="Helical" evidence="1">
    <location>
        <begin position="40"/>
        <end position="63"/>
    </location>
</feature>
<dbReference type="AlphaFoldDB" id="A0AAD4DZM3"/>
<name>A0AAD4DZM3_9AGAM</name>
<keyword evidence="1" id="KW-0812">Transmembrane</keyword>
<dbReference type="EMBL" id="JABBWK010000054">
    <property type="protein sequence ID" value="KAG1896597.1"/>
    <property type="molecule type" value="Genomic_DNA"/>
</dbReference>
<keyword evidence="1" id="KW-0472">Membrane</keyword>
<accession>A0AAD4DZM3</accession>
<comment type="caution">
    <text evidence="2">The sequence shown here is derived from an EMBL/GenBank/DDBJ whole genome shotgun (WGS) entry which is preliminary data.</text>
</comment>
<sequence>MQSDPSMVLQAFIRQCIKTPPYIVRIFSIRRTSLTVSMRLLTGVCSTVRLLLGSLCIPVTYIARSTHRRGGTNKMAVRSPYNRKAPRWVHRRRRIRFSLCGDSVHIVNLHDLHGIFLPWYGYLCSNTFVVLPLWPLNMLVQKSGLRVLGHEKVAGGSGRCRKLQEAVGRAWNAMGRYKAAGALRMDM</sequence>
<dbReference type="Proteomes" id="UP001195769">
    <property type="component" value="Unassembled WGS sequence"/>
</dbReference>
<keyword evidence="3" id="KW-1185">Reference proteome</keyword>
<proteinExistence type="predicted"/>
<reference evidence="2" key="1">
    <citation type="journal article" date="2020" name="New Phytol.">
        <title>Comparative genomics reveals dynamic genome evolution in host specialist ectomycorrhizal fungi.</title>
        <authorList>
            <person name="Lofgren L.A."/>
            <person name="Nguyen N.H."/>
            <person name="Vilgalys R."/>
            <person name="Ruytinx J."/>
            <person name="Liao H.L."/>
            <person name="Branco S."/>
            <person name="Kuo A."/>
            <person name="LaButti K."/>
            <person name="Lipzen A."/>
            <person name="Andreopoulos W."/>
            <person name="Pangilinan J."/>
            <person name="Riley R."/>
            <person name="Hundley H."/>
            <person name="Na H."/>
            <person name="Barry K."/>
            <person name="Grigoriev I.V."/>
            <person name="Stajich J.E."/>
            <person name="Kennedy P.G."/>
        </authorList>
    </citation>
    <scope>NUCLEOTIDE SEQUENCE</scope>
    <source>
        <strain evidence="2">FC203</strain>
    </source>
</reference>
<gene>
    <name evidence="2" type="ORF">F5891DRAFT_589006</name>
</gene>
<organism evidence="2 3">
    <name type="scientific">Suillus fuscotomentosus</name>
    <dbReference type="NCBI Taxonomy" id="1912939"/>
    <lineage>
        <taxon>Eukaryota</taxon>
        <taxon>Fungi</taxon>
        <taxon>Dikarya</taxon>
        <taxon>Basidiomycota</taxon>
        <taxon>Agaricomycotina</taxon>
        <taxon>Agaricomycetes</taxon>
        <taxon>Agaricomycetidae</taxon>
        <taxon>Boletales</taxon>
        <taxon>Suillineae</taxon>
        <taxon>Suillaceae</taxon>
        <taxon>Suillus</taxon>
    </lineage>
</organism>
<dbReference type="GeneID" id="64666681"/>
<protein>
    <submittedName>
        <fullName evidence="2">Uncharacterized protein</fullName>
    </submittedName>
</protein>
<feature type="transmembrane region" description="Helical" evidence="1">
    <location>
        <begin position="119"/>
        <end position="140"/>
    </location>
</feature>
<dbReference type="RefSeq" id="XP_041222173.1">
    <property type="nucleotide sequence ID" value="XM_041372383.1"/>
</dbReference>
<evidence type="ECO:0000256" key="1">
    <source>
        <dbReference type="SAM" id="Phobius"/>
    </source>
</evidence>